<accession>A0A5N5DIN4</accession>
<dbReference type="OrthoDB" id="10429977at2759"/>
<dbReference type="EMBL" id="VCHE01000015">
    <property type="protein sequence ID" value="KAB2577749.1"/>
    <property type="molecule type" value="Genomic_DNA"/>
</dbReference>
<evidence type="ECO:0000313" key="2">
    <source>
        <dbReference type="Proteomes" id="UP000325902"/>
    </source>
</evidence>
<protein>
    <submittedName>
        <fullName evidence="1">Uncharacterized protein</fullName>
    </submittedName>
</protein>
<gene>
    <name evidence="1" type="ORF">DBV05_g3495</name>
</gene>
<keyword evidence="2" id="KW-1185">Reference proteome</keyword>
<proteinExistence type="predicted"/>
<evidence type="ECO:0000313" key="1">
    <source>
        <dbReference type="EMBL" id="KAB2577749.1"/>
    </source>
</evidence>
<reference evidence="1 2" key="1">
    <citation type="journal article" date="2019" name="Sci. Rep.">
        <title>A multi-omics analysis of the grapevine pathogen Lasiodiplodia theobromae reveals that temperature affects the expression of virulence- and pathogenicity-related genes.</title>
        <authorList>
            <person name="Felix C."/>
            <person name="Meneses R."/>
            <person name="Goncalves M.F.M."/>
            <person name="Tilleman L."/>
            <person name="Duarte A.S."/>
            <person name="Jorrin-Novo J.V."/>
            <person name="Van de Peer Y."/>
            <person name="Deforce D."/>
            <person name="Van Nieuwerburgh F."/>
            <person name="Esteves A.C."/>
            <person name="Alves A."/>
        </authorList>
    </citation>
    <scope>NUCLEOTIDE SEQUENCE [LARGE SCALE GENOMIC DNA]</scope>
    <source>
        <strain evidence="1 2">LA-SOL3</strain>
    </source>
</reference>
<sequence length="129" mass="14393">MAPSKNSESEEKIKQTMKKLAVLAEDPRCKCESGEKKVFLQQVTNPKDRNDTAYVFKHRQYALARVNKTSGVVLNKQEIYGEIRTVLTAGGEGELAAFDLFSKSELDTLGKLLPYIKNDVAVLDLARDS</sequence>
<organism evidence="1 2">
    <name type="scientific">Lasiodiplodia theobromae</name>
    <dbReference type="NCBI Taxonomy" id="45133"/>
    <lineage>
        <taxon>Eukaryota</taxon>
        <taxon>Fungi</taxon>
        <taxon>Dikarya</taxon>
        <taxon>Ascomycota</taxon>
        <taxon>Pezizomycotina</taxon>
        <taxon>Dothideomycetes</taxon>
        <taxon>Dothideomycetes incertae sedis</taxon>
        <taxon>Botryosphaeriales</taxon>
        <taxon>Botryosphaeriaceae</taxon>
        <taxon>Lasiodiplodia</taxon>
    </lineage>
</organism>
<dbReference type="AlphaFoldDB" id="A0A5N5DIN4"/>
<dbReference type="Proteomes" id="UP000325902">
    <property type="component" value="Unassembled WGS sequence"/>
</dbReference>
<name>A0A5N5DIN4_9PEZI</name>
<comment type="caution">
    <text evidence="1">The sequence shown here is derived from an EMBL/GenBank/DDBJ whole genome shotgun (WGS) entry which is preliminary data.</text>
</comment>